<dbReference type="InterPro" id="IPR012334">
    <property type="entry name" value="Pectin_lyas_fold"/>
</dbReference>
<accession>A0A0F9I891</accession>
<comment type="caution">
    <text evidence="1">The sequence shown here is derived from an EMBL/GenBank/DDBJ whole genome shotgun (WGS) entry which is preliminary data.</text>
</comment>
<dbReference type="AlphaFoldDB" id="A0A0F9I891"/>
<dbReference type="Gene3D" id="2.160.20.10">
    <property type="entry name" value="Single-stranded right-handed beta-helix, Pectin lyase-like"/>
    <property type="match status" value="1"/>
</dbReference>
<organism evidence="1">
    <name type="scientific">marine sediment metagenome</name>
    <dbReference type="NCBI Taxonomy" id="412755"/>
    <lineage>
        <taxon>unclassified sequences</taxon>
        <taxon>metagenomes</taxon>
        <taxon>ecological metagenomes</taxon>
    </lineage>
</organism>
<reference evidence="1" key="1">
    <citation type="journal article" date="2015" name="Nature">
        <title>Complex archaea that bridge the gap between prokaryotes and eukaryotes.</title>
        <authorList>
            <person name="Spang A."/>
            <person name="Saw J.H."/>
            <person name="Jorgensen S.L."/>
            <person name="Zaremba-Niedzwiedzka K."/>
            <person name="Martijn J."/>
            <person name="Lind A.E."/>
            <person name="van Eijk R."/>
            <person name="Schleper C."/>
            <person name="Guy L."/>
            <person name="Ettema T.J."/>
        </authorList>
    </citation>
    <scope>NUCLEOTIDE SEQUENCE</scope>
</reference>
<name>A0A0F9I891_9ZZZZ</name>
<feature type="non-terminal residue" evidence="1">
    <location>
        <position position="1"/>
    </location>
</feature>
<proteinExistence type="predicted"/>
<dbReference type="InterPro" id="IPR011050">
    <property type="entry name" value="Pectin_lyase_fold/virulence"/>
</dbReference>
<dbReference type="EMBL" id="LAZR01013043">
    <property type="protein sequence ID" value="KKM23846.1"/>
    <property type="molecule type" value="Genomic_DNA"/>
</dbReference>
<dbReference type="SUPFAM" id="SSF51126">
    <property type="entry name" value="Pectin lyase-like"/>
    <property type="match status" value="1"/>
</dbReference>
<sequence>VYTIAREDITTGNHFFVDSGKTTAGGDTTGKGRNPDFPFLTIEFAVGQCTANNGDRIHVMPGHAETVATDGGLAQDVDGVRITGIGEGDARPLITIGSAVEAAYIMSGAGCIMEHMRFSIAIDAATDPIQMSGAGSILRFCEITEASAVEALDLISLAAGATRCKLHDLVIRGRNTTDGDALNAIHLDGCDDVEIYNIHAYGGDWSEAVIFNEGDECLNVHIHHCLLETKAPEDLSIVLDTNATGNIHDLKLVLNDDAANIDQCINEGNCYTFDPILVVNAVAEKGIEWPGTDSTDA</sequence>
<evidence type="ECO:0000313" key="1">
    <source>
        <dbReference type="EMBL" id="KKM23846.1"/>
    </source>
</evidence>
<gene>
    <name evidence="1" type="ORF">LCGC14_1611100</name>
</gene>
<protein>
    <recommendedName>
        <fullName evidence="2">Right handed beta helix domain-containing protein</fullName>
    </recommendedName>
</protein>
<evidence type="ECO:0008006" key="2">
    <source>
        <dbReference type="Google" id="ProtNLM"/>
    </source>
</evidence>